<keyword evidence="2" id="KW-0813">Transport</keyword>
<dbReference type="InterPro" id="IPR003439">
    <property type="entry name" value="ABC_transporter-like_ATP-bd"/>
</dbReference>
<keyword evidence="3" id="KW-0547">Nucleotide-binding</keyword>
<comment type="caution">
    <text evidence="8">The sequence shown here is derived from an EMBL/GenBank/DDBJ whole genome shotgun (WGS) entry which is preliminary data.</text>
</comment>
<accession>A0A1E3VNY5</accession>
<dbReference type="GO" id="GO:0016887">
    <property type="term" value="F:ATP hydrolysis activity"/>
    <property type="evidence" value="ECO:0007669"/>
    <property type="project" value="InterPro"/>
</dbReference>
<dbReference type="PROSITE" id="PS50893">
    <property type="entry name" value="ABC_TRANSPORTER_2"/>
    <property type="match status" value="1"/>
</dbReference>
<keyword evidence="4" id="KW-0067">ATP-binding</keyword>
<dbReference type="InterPro" id="IPR017871">
    <property type="entry name" value="ABC_transporter-like_CS"/>
</dbReference>
<evidence type="ECO:0000256" key="3">
    <source>
        <dbReference type="ARBA" id="ARBA00022741"/>
    </source>
</evidence>
<dbReference type="AlphaFoldDB" id="A0A1E3VNY5"/>
<evidence type="ECO:0000256" key="6">
    <source>
        <dbReference type="ARBA" id="ARBA00037066"/>
    </source>
</evidence>
<evidence type="ECO:0000256" key="5">
    <source>
        <dbReference type="ARBA" id="ARBA00022967"/>
    </source>
</evidence>
<evidence type="ECO:0000256" key="2">
    <source>
        <dbReference type="ARBA" id="ARBA00022448"/>
    </source>
</evidence>
<dbReference type="PANTHER" id="PTHR42794">
    <property type="entry name" value="HEMIN IMPORT ATP-BINDING PROTEIN HMUV"/>
    <property type="match status" value="1"/>
</dbReference>
<dbReference type="EMBL" id="LPWE01000011">
    <property type="protein sequence ID" value="ODR95239.1"/>
    <property type="molecule type" value="Genomic_DNA"/>
</dbReference>
<dbReference type="SMART" id="SM00382">
    <property type="entry name" value="AAA"/>
    <property type="match status" value="1"/>
</dbReference>
<evidence type="ECO:0000313" key="9">
    <source>
        <dbReference type="Proteomes" id="UP000094172"/>
    </source>
</evidence>
<dbReference type="STRING" id="1774970.AUC70_05965"/>
<organism evidence="8 9">
    <name type="scientific">Methyloceanibacter stevinii</name>
    <dbReference type="NCBI Taxonomy" id="1774970"/>
    <lineage>
        <taxon>Bacteria</taxon>
        <taxon>Pseudomonadati</taxon>
        <taxon>Pseudomonadota</taxon>
        <taxon>Alphaproteobacteria</taxon>
        <taxon>Hyphomicrobiales</taxon>
        <taxon>Hyphomicrobiaceae</taxon>
        <taxon>Methyloceanibacter</taxon>
    </lineage>
</organism>
<dbReference type="GO" id="GO:0005524">
    <property type="term" value="F:ATP binding"/>
    <property type="evidence" value="ECO:0007669"/>
    <property type="project" value="UniProtKB-KW"/>
</dbReference>
<gene>
    <name evidence="8" type="ORF">AUC70_05965</name>
</gene>
<dbReference type="InterPro" id="IPR003593">
    <property type="entry name" value="AAA+_ATPase"/>
</dbReference>
<dbReference type="PANTHER" id="PTHR42794:SF1">
    <property type="entry name" value="HEMIN IMPORT ATP-BINDING PROTEIN HMUV"/>
    <property type="match status" value="1"/>
</dbReference>
<protein>
    <submittedName>
        <fullName evidence="8">ABC transporter</fullName>
    </submittedName>
</protein>
<sequence length="255" mass="26986">MMLLGLEYLTVFRGDRKVVDAVSLAVAAGEVVGLVGPNGAGKTTLMRGALGLLPHEGRSTLAALPTEARSRHAAWLPQAREIAWPVSVETLVALGRIPHGARWFADSHEDVRAVSAALAQMDLDGFRHRIATRLSGGEQARVLLARALAQETPLLLADEPIAGLDPAHQIATMEVFHALAGQGHAVMASLHDLGIAARFCTRLVMLDAGRLVADGPPGDVLSPARLRDVFGITAWRSETPEGLVIQPIARAEAAP</sequence>
<evidence type="ECO:0000259" key="7">
    <source>
        <dbReference type="PROSITE" id="PS50893"/>
    </source>
</evidence>
<proteinExistence type="inferred from homology"/>
<keyword evidence="5" id="KW-1278">Translocase</keyword>
<feature type="domain" description="ABC transporter" evidence="7">
    <location>
        <begin position="4"/>
        <end position="233"/>
    </location>
</feature>
<comment type="function">
    <text evidence="6">Part of the ABC transporter complex HmuTUV involved in hemin import. Responsible for energy coupling to the transport system.</text>
</comment>
<dbReference type="Gene3D" id="3.40.50.300">
    <property type="entry name" value="P-loop containing nucleotide triphosphate hydrolases"/>
    <property type="match status" value="1"/>
</dbReference>
<keyword evidence="9" id="KW-1185">Reference proteome</keyword>
<dbReference type="PROSITE" id="PS00211">
    <property type="entry name" value="ABC_TRANSPORTER_1"/>
    <property type="match status" value="1"/>
</dbReference>
<comment type="similarity">
    <text evidence="1">Belongs to the ABC transporter superfamily.</text>
</comment>
<evidence type="ECO:0000313" key="8">
    <source>
        <dbReference type="EMBL" id="ODR95239.1"/>
    </source>
</evidence>
<name>A0A1E3VNY5_9HYPH</name>
<evidence type="ECO:0000256" key="4">
    <source>
        <dbReference type="ARBA" id="ARBA00022840"/>
    </source>
</evidence>
<evidence type="ECO:0000256" key="1">
    <source>
        <dbReference type="ARBA" id="ARBA00005417"/>
    </source>
</evidence>
<reference evidence="8 9" key="1">
    <citation type="journal article" date="2016" name="Environ. Microbiol.">
        <title>New Methyloceanibacter diversity from North Sea sediments includes methanotroph containing solely the soluble methane monooxygenase.</title>
        <authorList>
            <person name="Vekeman B."/>
            <person name="Kerckhof F.M."/>
            <person name="Cremers G."/>
            <person name="de Vos P."/>
            <person name="Vandamme P."/>
            <person name="Boon N."/>
            <person name="Op den Camp H.J."/>
            <person name="Heylen K."/>
        </authorList>
    </citation>
    <scope>NUCLEOTIDE SEQUENCE [LARGE SCALE GENOMIC DNA]</scope>
    <source>
        <strain evidence="8 9">R-67176</strain>
    </source>
</reference>
<dbReference type="InterPro" id="IPR027417">
    <property type="entry name" value="P-loop_NTPase"/>
</dbReference>
<dbReference type="Pfam" id="PF00005">
    <property type="entry name" value="ABC_tran"/>
    <property type="match status" value="1"/>
</dbReference>
<dbReference type="SUPFAM" id="SSF52540">
    <property type="entry name" value="P-loop containing nucleoside triphosphate hydrolases"/>
    <property type="match status" value="1"/>
</dbReference>
<dbReference type="Proteomes" id="UP000094172">
    <property type="component" value="Unassembled WGS sequence"/>
</dbReference>